<comment type="catalytic activity">
    <reaction evidence="9">
        <text>Typically cleaves a -Gly-|-Phe- bond to release an N-terminal, basic peptide of 5-8 residues from type IV prepilin, and then N-methylates the new N-terminal amino group, the methyl donor being S-adenosyl-L-methionine.</text>
        <dbReference type="EC" id="3.4.23.43"/>
    </reaction>
</comment>
<dbReference type="InterPro" id="IPR014032">
    <property type="entry name" value="Peptidase_A24A_bac"/>
</dbReference>
<protein>
    <recommendedName>
        <fullName evidence="9">Prepilin leader peptidase/N-methyltransferase</fullName>
        <ecNumber evidence="9">2.1.1.-</ecNumber>
        <ecNumber evidence="9">3.4.23.43</ecNumber>
    </recommendedName>
</protein>
<evidence type="ECO:0000256" key="5">
    <source>
        <dbReference type="ARBA" id="ARBA00022692"/>
    </source>
</evidence>
<geneLocation type="plasmid" evidence="14">
    <name>pMSR2A</name>
</geneLocation>
<dbReference type="Pfam" id="PF06750">
    <property type="entry name" value="A24_N_bact"/>
    <property type="match status" value="1"/>
</dbReference>
<evidence type="ECO:0000256" key="7">
    <source>
        <dbReference type="ARBA" id="ARBA00023136"/>
    </source>
</evidence>
<feature type="transmembrane region" description="Helical" evidence="10">
    <location>
        <begin position="101"/>
        <end position="119"/>
    </location>
</feature>
<evidence type="ECO:0000256" key="8">
    <source>
        <dbReference type="RuleBase" id="RU003793"/>
    </source>
</evidence>
<proteinExistence type="inferred from homology"/>
<keyword evidence="3" id="KW-1003">Cell membrane</keyword>
<accession>A0AAP9H9C8</accession>
<gene>
    <name evidence="14" type="ORF">CTZ24_21685</name>
    <name evidence="13" type="ORF">Q3404_10930</name>
</gene>
<keyword evidence="7 10" id="KW-0472">Membrane</keyword>
<dbReference type="InterPro" id="IPR050882">
    <property type="entry name" value="Prepilin_peptidase/N-MTase"/>
</dbReference>
<dbReference type="EMBL" id="CP024637">
    <property type="protein sequence ID" value="QGR09068.1"/>
    <property type="molecule type" value="Genomic_DNA"/>
</dbReference>
<keyword evidence="9" id="KW-0489">Methyltransferase</keyword>
<dbReference type="KEGG" id="ppho:CTZ24_21685"/>
<evidence type="ECO:0000313" key="15">
    <source>
        <dbReference type="Proteomes" id="UP000424872"/>
    </source>
</evidence>
<reference evidence="13" key="3">
    <citation type="submission" date="2023-07" db="EMBL/GenBank/DDBJ databases">
        <title>The extreme plant-growth-promoting properties of Pantoea phytobeneficialis PF55 revealed by functional and genomic analysis.</title>
        <authorList>
            <person name="Nascimento F.X."/>
            <person name="Marcio R.J."/>
        </authorList>
    </citation>
    <scope>NUCLEOTIDE SEQUENCE</scope>
    <source>
        <strain evidence="13">PF55</strain>
    </source>
</reference>
<evidence type="ECO:0000313" key="14">
    <source>
        <dbReference type="EMBL" id="QGR09068.1"/>
    </source>
</evidence>
<keyword evidence="9" id="KW-0511">Multifunctional enzyme</keyword>
<evidence type="ECO:0000256" key="9">
    <source>
        <dbReference type="RuleBase" id="RU003794"/>
    </source>
</evidence>
<keyword evidence="6 10" id="KW-1133">Transmembrane helix</keyword>
<dbReference type="GO" id="GO:0005886">
    <property type="term" value="C:plasma membrane"/>
    <property type="evidence" value="ECO:0007669"/>
    <property type="project" value="UniProtKB-SubCell"/>
</dbReference>
<dbReference type="Proteomes" id="UP001171299">
    <property type="component" value="Unassembled WGS sequence"/>
</dbReference>
<dbReference type="EC" id="3.4.23.43" evidence="9"/>
<evidence type="ECO:0000256" key="6">
    <source>
        <dbReference type="ARBA" id="ARBA00022989"/>
    </source>
</evidence>
<dbReference type="GO" id="GO:0004190">
    <property type="term" value="F:aspartic-type endopeptidase activity"/>
    <property type="evidence" value="ECO:0007669"/>
    <property type="project" value="UniProtKB-EC"/>
</dbReference>
<evidence type="ECO:0000256" key="10">
    <source>
        <dbReference type="SAM" id="Phobius"/>
    </source>
</evidence>
<dbReference type="InterPro" id="IPR000045">
    <property type="entry name" value="Prepilin_IV_endopep_pep"/>
</dbReference>
<evidence type="ECO:0000256" key="3">
    <source>
        <dbReference type="ARBA" id="ARBA00022475"/>
    </source>
</evidence>
<dbReference type="GO" id="GO:0008168">
    <property type="term" value="F:methyltransferase activity"/>
    <property type="evidence" value="ECO:0007669"/>
    <property type="project" value="UniProtKB-KW"/>
</dbReference>
<geneLocation type="plasmid" evidence="15">
    <name>pmsr2a</name>
</geneLocation>
<evidence type="ECO:0000256" key="2">
    <source>
        <dbReference type="ARBA" id="ARBA00005801"/>
    </source>
</evidence>
<dbReference type="PANTHER" id="PTHR30487:SF0">
    <property type="entry name" value="PREPILIN LEADER PEPTIDASE_N-METHYLTRANSFERASE-RELATED"/>
    <property type="match status" value="1"/>
</dbReference>
<comment type="function">
    <text evidence="9">Plays an essential role in type IV pili and type II pseudopili formation by proteolytically removing the leader sequence from substrate proteins and subsequently monomethylating the alpha-amino group of the newly exposed N-terminal phenylalanine.</text>
</comment>
<feature type="domain" description="Prepilin peptidase A24 N-terminal" evidence="12">
    <location>
        <begin position="9"/>
        <end position="94"/>
    </location>
</feature>
<feature type="transmembrane region" description="Helical" evidence="10">
    <location>
        <begin position="131"/>
        <end position="149"/>
    </location>
</feature>
<keyword evidence="9" id="KW-0645">Protease</keyword>
<sequence length="251" mass="27924">MEWCYWLMLGLSIGSFINVVVYHLPLRLMQPDQQLSLLFPPSHCPNCLNSLCWRDNIPLLSWMLLRGKCRNCHQPISIIYPLIELLMAVISLVLSKFLPDIPLLLATLFFCGSLLALSLIDIRYYLLPDAVTLPLLWVGLLLHCLALMPGSLTDAVLGVVIGYISLAGLAHGYHWLRHQHALGMGDAKLLAAIAAWTGWEALPIVLIIACSSGILFALISRILWQQRLNQAIAFGPWLSLAGISLFIHSII</sequence>
<evidence type="ECO:0000256" key="1">
    <source>
        <dbReference type="ARBA" id="ARBA00004429"/>
    </source>
</evidence>
<comment type="subcellular location">
    <subcellularLocation>
        <location evidence="1">Cell inner membrane</location>
        <topology evidence="1">Multi-pass membrane protein</topology>
    </subcellularLocation>
    <subcellularLocation>
        <location evidence="9">Cell membrane</location>
        <topology evidence="9">Multi-pass membrane protein</topology>
    </subcellularLocation>
</comment>
<feature type="transmembrane region" description="Helical" evidence="10">
    <location>
        <begin position="205"/>
        <end position="224"/>
    </location>
</feature>
<organism evidence="14 15">
    <name type="scientific">Pantoea phytobeneficialis</name>
    <dbReference type="NCBI Taxonomy" id="2052056"/>
    <lineage>
        <taxon>Bacteria</taxon>
        <taxon>Pseudomonadati</taxon>
        <taxon>Pseudomonadota</taxon>
        <taxon>Gammaproteobacteria</taxon>
        <taxon>Enterobacterales</taxon>
        <taxon>Erwiniaceae</taxon>
        <taxon>Pantoea</taxon>
    </lineage>
</organism>
<dbReference type="Pfam" id="PF01478">
    <property type="entry name" value="Peptidase_A24"/>
    <property type="match status" value="1"/>
</dbReference>
<dbReference type="Gene3D" id="1.20.120.1220">
    <property type="match status" value="1"/>
</dbReference>
<keyword evidence="5 9" id="KW-0812">Transmembrane</keyword>
<keyword evidence="9" id="KW-0808">Transferase</keyword>
<dbReference type="GO" id="GO:0032259">
    <property type="term" value="P:methylation"/>
    <property type="evidence" value="ECO:0007669"/>
    <property type="project" value="UniProtKB-KW"/>
</dbReference>
<dbReference type="Proteomes" id="UP000424872">
    <property type="component" value="Plasmid pMSR2A"/>
</dbReference>
<dbReference type="GO" id="GO:0006465">
    <property type="term" value="P:signal peptide processing"/>
    <property type="evidence" value="ECO:0007669"/>
    <property type="project" value="TreeGrafter"/>
</dbReference>
<evidence type="ECO:0000313" key="16">
    <source>
        <dbReference type="Proteomes" id="UP001171299"/>
    </source>
</evidence>
<dbReference type="EC" id="2.1.1.-" evidence="9"/>
<keyword evidence="4" id="KW-0997">Cell inner membrane</keyword>
<feature type="transmembrane region" description="Helical" evidence="10">
    <location>
        <begin position="155"/>
        <end position="174"/>
    </location>
</feature>
<feature type="transmembrane region" description="Helical" evidence="10">
    <location>
        <begin position="6"/>
        <end position="24"/>
    </location>
</feature>
<keyword evidence="9" id="KW-0378">Hydrolase</keyword>
<keyword evidence="16" id="KW-1185">Reference proteome</keyword>
<dbReference type="AlphaFoldDB" id="A0AAP9H9C8"/>
<evidence type="ECO:0000256" key="4">
    <source>
        <dbReference type="ARBA" id="ARBA00022519"/>
    </source>
</evidence>
<evidence type="ECO:0000313" key="13">
    <source>
        <dbReference type="EMBL" id="MDO6407092.1"/>
    </source>
</evidence>
<evidence type="ECO:0000259" key="12">
    <source>
        <dbReference type="Pfam" id="PF06750"/>
    </source>
</evidence>
<dbReference type="RefSeq" id="WP_208726494.1">
    <property type="nucleotide sequence ID" value="NZ_CP024637.1"/>
</dbReference>
<evidence type="ECO:0000259" key="11">
    <source>
        <dbReference type="Pfam" id="PF01478"/>
    </source>
</evidence>
<feature type="transmembrane region" description="Helical" evidence="10">
    <location>
        <begin position="231"/>
        <end position="250"/>
    </location>
</feature>
<dbReference type="PRINTS" id="PR00864">
    <property type="entry name" value="PREPILNPTASE"/>
</dbReference>
<feature type="transmembrane region" description="Helical" evidence="10">
    <location>
        <begin position="76"/>
        <end position="95"/>
    </location>
</feature>
<comment type="similarity">
    <text evidence="2 8">Belongs to the peptidase A24 family.</text>
</comment>
<dbReference type="PANTHER" id="PTHR30487">
    <property type="entry name" value="TYPE 4 PREPILIN-LIKE PROTEINS LEADER PEPTIDE-PROCESSING ENZYME"/>
    <property type="match status" value="1"/>
</dbReference>
<reference evidence="15" key="1">
    <citation type="submission" date="2017-11" db="EMBL/GenBank/DDBJ databases">
        <title>Genome sequence of Pantoea sp. MSR2.</title>
        <authorList>
            <person name="Nascimento F.X."/>
        </authorList>
    </citation>
    <scope>NUCLEOTIDE SEQUENCE [LARGE SCALE GENOMIC DNA]</scope>
    <source>
        <strain evidence="15">MSR2</strain>
        <plasmid evidence="15">pmsr2a</plasmid>
    </source>
</reference>
<dbReference type="InterPro" id="IPR010627">
    <property type="entry name" value="Prepilin_pept_A24_N"/>
</dbReference>
<feature type="domain" description="Prepilin type IV endopeptidase peptidase" evidence="11">
    <location>
        <begin position="108"/>
        <end position="218"/>
    </location>
</feature>
<reference evidence="14" key="2">
    <citation type="journal article" date="2020" name="Environ. Microbiol.">
        <title>The extreme plant-growth-promoting properties of Pantoea phytobeneficialis MSR2 revealed by functional and genomic analysis.</title>
        <authorList>
            <person name="Nascimento F.X."/>
            <person name="Hernandez A.G."/>
            <person name="Glick B.R."/>
            <person name="Rossi M.J."/>
        </authorList>
    </citation>
    <scope>NUCLEOTIDE SEQUENCE</scope>
    <source>
        <strain evidence="14">MSR2</strain>
    </source>
</reference>
<name>A0AAP9H9C8_9GAMM</name>
<keyword evidence="14" id="KW-0614">Plasmid</keyword>
<dbReference type="EMBL" id="JAUOOM010000009">
    <property type="protein sequence ID" value="MDO6407092.1"/>
    <property type="molecule type" value="Genomic_DNA"/>
</dbReference>